<dbReference type="InterPro" id="IPR018306">
    <property type="entry name" value="Phage_T5_Orf172_DNA-bd"/>
</dbReference>
<evidence type="ECO:0000313" key="3">
    <source>
        <dbReference type="EMBL" id="OLO44004.1"/>
    </source>
</evidence>
<organism evidence="3 4">
    <name type="scientific">Actinomyces oris</name>
    <dbReference type="NCBI Taxonomy" id="544580"/>
    <lineage>
        <taxon>Bacteria</taxon>
        <taxon>Bacillati</taxon>
        <taxon>Actinomycetota</taxon>
        <taxon>Actinomycetes</taxon>
        <taxon>Actinomycetales</taxon>
        <taxon>Actinomycetaceae</taxon>
        <taxon>Actinomyces</taxon>
    </lineage>
</organism>
<dbReference type="Pfam" id="PF13250">
    <property type="entry name" value="SNIPE"/>
    <property type="match status" value="1"/>
</dbReference>
<sequence>MFGEKKRKIQSLEQQLSAGAQQYDAALASIGELRTLLDRVGGGDLVVMQEVAAQMRREQAELQSSMERQRLEIAQRTASAEENLRILEGDARAVSDRIDDRKRELAQLDMHLSDTVVMVDNGLTNYMHPAESSLELSGRLSEVRSQIKEMIRGKMAIKARDNFIFNNSASQGRKFVADMSKMMLRAYNAEVENCVLTVKAGNGETARNRLERTRDQVERLGSLINLRIDGRYHALRLEELDLSLRYQNAKKSEKDAEREEKARLREERKAQQELAQRRAKLDKEREHYHHVLQSLVEQGRTDEADEIRSQLEGLNEEIEKVDFRAANICAGYVYVISNVGAFGDRMVKIGMTRRLDPMDRVRELGDASVPFGFDVHALFFSDDAVTVEADLHRRFADRRVNRVNTRREFFYASPTEVRDVLSEVTGNLLEFTEEPEAEQYRLSLQMAESEKSGAVFSGEAEGRE</sequence>
<dbReference type="OrthoDB" id="9811665at2"/>
<dbReference type="Proteomes" id="UP000186857">
    <property type="component" value="Unassembled WGS sequence"/>
</dbReference>
<dbReference type="SMART" id="SM00974">
    <property type="entry name" value="T5orf172"/>
    <property type="match status" value="1"/>
</dbReference>
<reference evidence="3 4" key="1">
    <citation type="submission" date="2016-12" db="EMBL/GenBank/DDBJ databases">
        <title>Genomic Comparison of strains in the 'Actinomyces naeslundii' Group.</title>
        <authorList>
            <person name="Mughal S.R."/>
            <person name="Do T."/>
            <person name="Gilbert S.C."/>
            <person name="Witherden E.A."/>
            <person name="Didelot X."/>
            <person name="Beighton D."/>
        </authorList>
    </citation>
    <scope>NUCLEOTIDE SEQUENCE [LARGE SCALE GENOMIC DNA]</scope>
    <source>
        <strain evidence="3 4">CCUG 33920</strain>
    </source>
</reference>
<feature type="domain" description="Bacteriophage T5 Orf172 DNA-binding" evidence="2">
    <location>
        <begin position="341"/>
        <end position="424"/>
    </location>
</feature>
<evidence type="ECO:0000313" key="4">
    <source>
        <dbReference type="Proteomes" id="UP000186857"/>
    </source>
</evidence>
<dbReference type="Pfam" id="PF13455">
    <property type="entry name" value="MUG113"/>
    <property type="match status" value="1"/>
</dbReference>
<feature type="compositionally biased region" description="Basic and acidic residues" evidence="1">
    <location>
        <begin position="250"/>
        <end position="282"/>
    </location>
</feature>
<gene>
    <name evidence="3" type="ORF">BKH29_08620</name>
</gene>
<evidence type="ECO:0000256" key="1">
    <source>
        <dbReference type="SAM" id="MobiDB-lite"/>
    </source>
</evidence>
<dbReference type="AlphaFoldDB" id="A0A1Q8V7E3"/>
<comment type="caution">
    <text evidence="3">The sequence shown here is derived from an EMBL/GenBank/DDBJ whole genome shotgun (WGS) entry which is preliminary data.</text>
</comment>
<accession>A0A1Q8V7E3</accession>
<dbReference type="InterPro" id="IPR025280">
    <property type="entry name" value="SNIPE"/>
</dbReference>
<protein>
    <recommendedName>
        <fullName evidence="2">Bacteriophage T5 Orf172 DNA-binding domain-containing protein</fullName>
    </recommendedName>
</protein>
<evidence type="ECO:0000259" key="2">
    <source>
        <dbReference type="SMART" id="SM00974"/>
    </source>
</evidence>
<dbReference type="EMBL" id="MSKJ01000018">
    <property type="protein sequence ID" value="OLO44004.1"/>
    <property type="molecule type" value="Genomic_DNA"/>
</dbReference>
<proteinExistence type="predicted"/>
<feature type="region of interest" description="Disordered" evidence="1">
    <location>
        <begin position="249"/>
        <end position="282"/>
    </location>
</feature>
<name>A0A1Q8V7E3_9ACTO</name>